<gene>
    <name evidence="2" type="ORF">KC19_5G039500</name>
</gene>
<name>A0A8T0HZS5_CERPU</name>
<feature type="chain" id="PRO_5035843046" evidence="1">
    <location>
        <begin position="21"/>
        <end position="55"/>
    </location>
</feature>
<evidence type="ECO:0000256" key="1">
    <source>
        <dbReference type="SAM" id="SignalP"/>
    </source>
</evidence>
<dbReference type="EMBL" id="CM026425">
    <property type="protein sequence ID" value="KAG0575913.1"/>
    <property type="molecule type" value="Genomic_DNA"/>
</dbReference>
<feature type="signal peptide" evidence="1">
    <location>
        <begin position="1"/>
        <end position="20"/>
    </location>
</feature>
<dbReference type="Proteomes" id="UP000822688">
    <property type="component" value="Chromosome 5"/>
</dbReference>
<comment type="caution">
    <text evidence="2">The sequence shown here is derived from an EMBL/GenBank/DDBJ whole genome shotgun (WGS) entry which is preliminary data.</text>
</comment>
<evidence type="ECO:0000313" key="2">
    <source>
        <dbReference type="EMBL" id="KAG0575913.1"/>
    </source>
</evidence>
<proteinExistence type="predicted"/>
<keyword evidence="3" id="KW-1185">Reference proteome</keyword>
<organism evidence="2 3">
    <name type="scientific">Ceratodon purpureus</name>
    <name type="common">Fire moss</name>
    <name type="synonym">Dicranum purpureum</name>
    <dbReference type="NCBI Taxonomy" id="3225"/>
    <lineage>
        <taxon>Eukaryota</taxon>
        <taxon>Viridiplantae</taxon>
        <taxon>Streptophyta</taxon>
        <taxon>Embryophyta</taxon>
        <taxon>Bryophyta</taxon>
        <taxon>Bryophytina</taxon>
        <taxon>Bryopsida</taxon>
        <taxon>Dicranidae</taxon>
        <taxon>Pseudoditrichales</taxon>
        <taxon>Ditrichaceae</taxon>
        <taxon>Ceratodon</taxon>
    </lineage>
</organism>
<accession>A0A8T0HZS5</accession>
<dbReference type="AlphaFoldDB" id="A0A8T0HZS5"/>
<keyword evidence="1" id="KW-0732">Signal</keyword>
<evidence type="ECO:0000313" key="3">
    <source>
        <dbReference type="Proteomes" id="UP000822688"/>
    </source>
</evidence>
<reference evidence="2" key="1">
    <citation type="submission" date="2020-06" db="EMBL/GenBank/DDBJ databases">
        <title>WGS assembly of Ceratodon purpureus strain R40.</title>
        <authorList>
            <person name="Carey S.B."/>
            <person name="Jenkins J."/>
            <person name="Shu S."/>
            <person name="Lovell J.T."/>
            <person name="Sreedasyam A."/>
            <person name="Maumus F."/>
            <person name="Tiley G.P."/>
            <person name="Fernandez-Pozo N."/>
            <person name="Barry K."/>
            <person name="Chen C."/>
            <person name="Wang M."/>
            <person name="Lipzen A."/>
            <person name="Daum C."/>
            <person name="Saski C.A."/>
            <person name="Payton A.C."/>
            <person name="Mcbreen J.C."/>
            <person name="Conrad R.E."/>
            <person name="Kollar L.M."/>
            <person name="Olsson S."/>
            <person name="Huttunen S."/>
            <person name="Landis J.B."/>
            <person name="Wickett N.J."/>
            <person name="Johnson M.G."/>
            <person name="Rensing S.A."/>
            <person name="Grimwood J."/>
            <person name="Schmutz J."/>
            <person name="Mcdaniel S.F."/>
        </authorList>
    </citation>
    <scope>NUCLEOTIDE SEQUENCE</scope>
    <source>
        <strain evidence="2">R40</strain>
    </source>
</reference>
<protein>
    <submittedName>
        <fullName evidence="2">Uncharacterized protein</fullName>
    </submittedName>
</protein>
<sequence length="55" mass="6625">MNRGAFQLCSMFLCLNLCRQMYPNEIRCLPLWLARFTLSANFQPRRLLYLRISQI</sequence>